<keyword evidence="3" id="KW-1185">Reference proteome</keyword>
<protein>
    <submittedName>
        <fullName evidence="2">Dyp-type peroxidase</fullName>
    </submittedName>
</protein>
<gene>
    <name evidence="2" type="ORF">O9K51_08127</name>
</gene>
<name>A0AB34FN15_9HYPO</name>
<accession>A0AB34FN15</accession>
<dbReference type="AlphaFoldDB" id="A0AB34FN15"/>
<dbReference type="EMBL" id="JAQHRD010000006">
    <property type="protein sequence ID" value="KAJ6440236.1"/>
    <property type="molecule type" value="Genomic_DNA"/>
</dbReference>
<reference evidence="2" key="1">
    <citation type="submission" date="2023-01" db="EMBL/GenBank/DDBJ databases">
        <title>The growth and conidiation of Purpureocillium lavendulum are regulated by nitrogen source and histone H3K14 acetylation.</title>
        <authorList>
            <person name="Tang P."/>
            <person name="Han J."/>
            <person name="Zhang C."/>
            <person name="Tang P."/>
            <person name="Qi F."/>
            <person name="Zhang K."/>
            <person name="Liang L."/>
        </authorList>
    </citation>
    <scope>NUCLEOTIDE SEQUENCE</scope>
    <source>
        <strain evidence="2">YMF1.00683</strain>
    </source>
</reference>
<keyword evidence="1" id="KW-0732">Signal</keyword>
<dbReference type="Proteomes" id="UP001163105">
    <property type="component" value="Unassembled WGS sequence"/>
</dbReference>
<organism evidence="2 3">
    <name type="scientific">Purpureocillium lavendulum</name>
    <dbReference type="NCBI Taxonomy" id="1247861"/>
    <lineage>
        <taxon>Eukaryota</taxon>
        <taxon>Fungi</taxon>
        <taxon>Dikarya</taxon>
        <taxon>Ascomycota</taxon>
        <taxon>Pezizomycotina</taxon>
        <taxon>Sordariomycetes</taxon>
        <taxon>Hypocreomycetidae</taxon>
        <taxon>Hypocreales</taxon>
        <taxon>Ophiocordycipitaceae</taxon>
        <taxon>Purpureocillium</taxon>
    </lineage>
</organism>
<evidence type="ECO:0000313" key="3">
    <source>
        <dbReference type="Proteomes" id="UP001163105"/>
    </source>
</evidence>
<feature type="signal peptide" evidence="1">
    <location>
        <begin position="1"/>
        <end position="19"/>
    </location>
</feature>
<comment type="caution">
    <text evidence="2">The sequence shown here is derived from an EMBL/GenBank/DDBJ whole genome shotgun (WGS) entry which is preliminary data.</text>
</comment>
<dbReference type="GO" id="GO:0004601">
    <property type="term" value="F:peroxidase activity"/>
    <property type="evidence" value="ECO:0007669"/>
    <property type="project" value="UniProtKB-KW"/>
</dbReference>
<keyword evidence="2" id="KW-0575">Peroxidase</keyword>
<sequence>MRTQTSLLFFTSLLAPALGNFHIGRIIDCGGKWDAIACPSNEYNCDCFANGKSAALTPGNPGSDSYFQVKAGLCGMGALSFYKDGNNYKFYVANGNGNQIGTCYPNSAATVGCSTTFGAENYVDGYVCYSSVCN</sequence>
<proteinExistence type="predicted"/>
<evidence type="ECO:0000256" key="1">
    <source>
        <dbReference type="SAM" id="SignalP"/>
    </source>
</evidence>
<evidence type="ECO:0000313" key="2">
    <source>
        <dbReference type="EMBL" id="KAJ6440236.1"/>
    </source>
</evidence>
<keyword evidence="2" id="KW-0560">Oxidoreductase</keyword>
<feature type="chain" id="PRO_5044227778" evidence="1">
    <location>
        <begin position="20"/>
        <end position="134"/>
    </location>
</feature>